<keyword evidence="2" id="KW-0812">Transmembrane</keyword>
<feature type="region of interest" description="Disordered" evidence="1">
    <location>
        <begin position="262"/>
        <end position="284"/>
    </location>
</feature>
<sequence>MKEMKDLVYSRELRLGEILTIGFRLFLENIRTILLGMLVICLPMSILLNLIQNRMVDTNTLMNTILEARAMVSDEEFMQAFRRMLTENFMLVAVSVFLEPIFTIAVAKGVKRRLENRPVSPGKMFGDALLLEGRIVAVGFVYAVLVFLGSMILIPGIIMAVNWCFYIYCIGICDRKGMDALRHSRDLVHGRWWKTLGFLAVLFFTSVFWNYLLQFLFLPFGDSFIVNILYTTATYLTNGFIVCATTVLFLNRESGLFGMADLEEKEQVPTEEEELPKEDENKSE</sequence>
<accession>A0ABS2G6N1</accession>
<keyword evidence="2" id="KW-0472">Membrane</keyword>
<feature type="transmembrane region" description="Helical" evidence="2">
    <location>
        <begin position="89"/>
        <end position="107"/>
    </location>
</feature>
<reference evidence="4 5" key="1">
    <citation type="journal article" date="2021" name="Sci. Rep.">
        <title>The distribution of antibiotic resistance genes in chicken gut microbiota commensals.</title>
        <authorList>
            <person name="Juricova H."/>
            <person name="Matiasovicova J."/>
            <person name="Kubasova T."/>
            <person name="Cejkova D."/>
            <person name="Rychlik I."/>
        </authorList>
    </citation>
    <scope>NUCLEOTIDE SEQUENCE [LARGE SCALE GENOMIC DNA]</scope>
    <source>
        <strain evidence="4 5">An431b</strain>
    </source>
</reference>
<feature type="compositionally biased region" description="Acidic residues" evidence="1">
    <location>
        <begin position="262"/>
        <end position="277"/>
    </location>
</feature>
<feature type="transmembrane region" description="Helical" evidence="2">
    <location>
        <begin position="192"/>
        <end position="212"/>
    </location>
</feature>
<dbReference type="EMBL" id="JACSNV010000003">
    <property type="protein sequence ID" value="MBM6877121.1"/>
    <property type="molecule type" value="Genomic_DNA"/>
</dbReference>
<feature type="domain" description="DUF7847" evidence="3">
    <location>
        <begin position="75"/>
        <end position="215"/>
    </location>
</feature>
<proteinExistence type="predicted"/>
<name>A0ABS2G6N1_9FIRM</name>
<evidence type="ECO:0000256" key="2">
    <source>
        <dbReference type="SAM" id="Phobius"/>
    </source>
</evidence>
<keyword evidence="2" id="KW-1133">Transmembrane helix</keyword>
<keyword evidence="5" id="KW-1185">Reference proteome</keyword>
<feature type="transmembrane region" description="Helical" evidence="2">
    <location>
        <begin position="224"/>
        <end position="250"/>
    </location>
</feature>
<evidence type="ECO:0000313" key="5">
    <source>
        <dbReference type="Proteomes" id="UP000729290"/>
    </source>
</evidence>
<dbReference type="Pfam" id="PF25231">
    <property type="entry name" value="DUF7847"/>
    <property type="match status" value="1"/>
</dbReference>
<dbReference type="Proteomes" id="UP000729290">
    <property type="component" value="Unassembled WGS sequence"/>
</dbReference>
<evidence type="ECO:0000256" key="1">
    <source>
        <dbReference type="SAM" id="MobiDB-lite"/>
    </source>
</evidence>
<feature type="transmembrane region" description="Helical" evidence="2">
    <location>
        <begin position="152"/>
        <end position="171"/>
    </location>
</feature>
<dbReference type="RefSeq" id="WP_205133034.1">
    <property type="nucleotide sequence ID" value="NZ_JACSNT010000003.1"/>
</dbReference>
<evidence type="ECO:0000313" key="4">
    <source>
        <dbReference type="EMBL" id="MBM6877121.1"/>
    </source>
</evidence>
<organism evidence="4 5">
    <name type="scientific">Anaerotignum lactatifermentans</name>
    <dbReference type="NCBI Taxonomy" id="160404"/>
    <lineage>
        <taxon>Bacteria</taxon>
        <taxon>Bacillati</taxon>
        <taxon>Bacillota</taxon>
        <taxon>Clostridia</taxon>
        <taxon>Lachnospirales</taxon>
        <taxon>Anaerotignaceae</taxon>
        <taxon>Anaerotignum</taxon>
    </lineage>
</organism>
<gene>
    <name evidence="4" type="ORF">H9X83_02965</name>
</gene>
<evidence type="ECO:0000259" key="3">
    <source>
        <dbReference type="Pfam" id="PF25231"/>
    </source>
</evidence>
<protein>
    <submittedName>
        <fullName evidence="4">EI24 domain-containing protein</fullName>
    </submittedName>
</protein>
<feature type="transmembrane region" description="Helical" evidence="2">
    <location>
        <begin position="33"/>
        <end position="51"/>
    </location>
</feature>
<comment type="caution">
    <text evidence="4">The sequence shown here is derived from an EMBL/GenBank/DDBJ whole genome shotgun (WGS) entry which is preliminary data.</text>
</comment>
<dbReference type="InterPro" id="IPR057169">
    <property type="entry name" value="DUF7847"/>
</dbReference>